<proteinExistence type="predicted"/>
<dbReference type="AlphaFoldDB" id="A0A2D4LL00"/>
<sequence>MWLAPLLISHLSAFQGTSIPVSNSKTSIISKYFYQNSTWHICGILKLKVSWLPHNVPFYKPSPFCSSSHHLNQSQVSSNSFCATLYELELSKNYILSTKSYSINITTSHFLQLGGSNES</sequence>
<evidence type="ECO:0000313" key="2">
    <source>
        <dbReference type="EMBL" id="LAB21692.1"/>
    </source>
</evidence>
<feature type="chain" id="PRO_5013541603" evidence="1">
    <location>
        <begin position="19"/>
        <end position="119"/>
    </location>
</feature>
<reference evidence="2" key="1">
    <citation type="submission" date="2017-07" db="EMBL/GenBank/DDBJ databases">
        <authorList>
            <person name="Mikheyev A."/>
            <person name="Grau M."/>
        </authorList>
    </citation>
    <scope>NUCLEOTIDE SEQUENCE</scope>
    <source>
        <tissue evidence="2">Venom_gland</tissue>
    </source>
</reference>
<name>A0A2D4LL00_9SAUR</name>
<feature type="signal peptide" evidence="1">
    <location>
        <begin position="1"/>
        <end position="18"/>
    </location>
</feature>
<accession>A0A2D4LL00</accession>
<organism evidence="2">
    <name type="scientific">Micrurus spixii</name>
    <name type="common">Amazon coral snake</name>
    <dbReference type="NCBI Taxonomy" id="129469"/>
    <lineage>
        <taxon>Eukaryota</taxon>
        <taxon>Metazoa</taxon>
        <taxon>Chordata</taxon>
        <taxon>Craniata</taxon>
        <taxon>Vertebrata</taxon>
        <taxon>Euteleostomi</taxon>
        <taxon>Lepidosauria</taxon>
        <taxon>Squamata</taxon>
        <taxon>Bifurcata</taxon>
        <taxon>Unidentata</taxon>
        <taxon>Episquamata</taxon>
        <taxon>Toxicofera</taxon>
        <taxon>Serpentes</taxon>
        <taxon>Colubroidea</taxon>
        <taxon>Elapidae</taxon>
        <taxon>Elapinae</taxon>
        <taxon>Micrurus</taxon>
    </lineage>
</organism>
<evidence type="ECO:0000256" key="1">
    <source>
        <dbReference type="SAM" id="SignalP"/>
    </source>
</evidence>
<dbReference type="EMBL" id="IACM01030078">
    <property type="protein sequence ID" value="LAB21692.1"/>
    <property type="molecule type" value="Transcribed_RNA"/>
</dbReference>
<reference evidence="2" key="2">
    <citation type="submission" date="2017-11" db="EMBL/GenBank/DDBJ databases">
        <title>Coralsnake Venomics: Analyses of Venom Gland Transcriptomes and Proteomes of Six Brazilian Taxa.</title>
        <authorList>
            <person name="Aird S.D."/>
            <person name="Jorge da Silva N."/>
            <person name="Qiu L."/>
            <person name="Villar-Briones A."/>
            <person name="Aparecida-Saddi V."/>
            <person name="Campos-Telles M.P."/>
            <person name="Grau M."/>
            <person name="Mikheyev A.S."/>
        </authorList>
    </citation>
    <scope>NUCLEOTIDE SEQUENCE</scope>
    <source>
        <tissue evidence="2">Venom_gland</tissue>
    </source>
</reference>
<keyword evidence="1" id="KW-0732">Signal</keyword>
<protein>
    <submittedName>
        <fullName evidence="2">Uncharacterized protein</fullName>
    </submittedName>
</protein>